<evidence type="ECO:0000313" key="2">
    <source>
        <dbReference type="EMBL" id="KAK3695026.1"/>
    </source>
</evidence>
<organism evidence="2 3">
    <name type="scientific">Podospora appendiculata</name>
    <dbReference type="NCBI Taxonomy" id="314037"/>
    <lineage>
        <taxon>Eukaryota</taxon>
        <taxon>Fungi</taxon>
        <taxon>Dikarya</taxon>
        <taxon>Ascomycota</taxon>
        <taxon>Pezizomycotina</taxon>
        <taxon>Sordariomycetes</taxon>
        <taxon>Sordariomycetidae</taxon>
        <taxon>Sordariales</taxon>
        <taxon>Podosporaceae</taxon>
        <taxon>Podospora</taxon>
    </lineage>
</organism>
<feature type="region of interest" description="Disordered" evidence="1">
    <location>
        <begin position="186"/>
        <end position="298"/>
    </location>
</feature>
<dbReference type="EMBL" id="JAULSO010000001">
    <property type="protein sequence ID" value="KAK3695026.1"/>
    <property type="molecule type" value="Genomic_DNA"/>
</dbReference>
<accession>A0AAE0XKM4</accession>
<feature type="compositionally biased region" description="Polar residues" evidence="1">
    <location>
        <begin position="266"/>
        <end position="277"/>
    </location>
</feature>
<protein>
    <submittedName>
        <fullName evidence="2">Uncharacterized protein</fullName>
    </submittedName>
</protein>
<feature type="compositionally biased region" description="Polar residues" evidence="1">
    <location>
        <begin position="244"/>
        <end position="253"/>
    </location>
</feature>
<evidence type="ECO:0000313" key="3">
    <source>
        <dbReference type="Proteomes" id="UP001270362"/>
    </source>
</evidence>
<gene>
    <name evidence="2" type="ORF">B0T22DRAFT_477728</name>
</gene>
<proteinExistence type="predicted"/>
<reference evidence="2" key="1">
    <citation type="journal article" date="2023" name="Mol. Phylogenet. Evol.">
        <title>Genome-scale phylogeny and comparative genomics of the fungal order Sordariales.</title>
        <authorList>
            <person name="Hensen N."/>
            <person name="Bonometti L."/>
            <person name="Westerberg I."/>
            <person name="Brannstrom I.O."/>
            <person name="Guillou S."/>
            <person name="Cros-Aarteil S."/>
            <person name="Calhoun S."/>
            <person name="Haridas S."/>
            <person name="Kuo A."/>
            <person name="Mondo S."/>
            <person name="Pangilinan J."/>
            <person name="Riley R."/>
            <person name="LaButti K."/>
            <person name="Andreopoulos B."/>
            <person name="Lipzen A."/>
            <person name="Chen C."/>
            <person name="Yan M."/>
            <person name="Daum C."/>
            <person name="Ng V."/>
            <person name="Clum A."/>
            <person name="Steindorff A."/>
            <person name="Ohm R.A."/>
            <person name="Martin F."/>
            <person name="Silar P."/>
            <person name="Natvig D.O."/>
            <person name="Lalanne C."/>
            <person name="Gautier V."/>
            <person name="Ament-Velasquez S.L."/>
            <person name="Kruys A."/>
            <person name="Hutchinson M.I."/>
            <person name="Powell A.J."/>
            <person name="Barry K."/>
            <person name="Miller A.N."/>
            <person name="Grigoriev I.V."/>
            <person name="Debuchy R."/>
            <person name="Gladieux P."/>
            <person name="Hiltunen Thoren M."/>
            <person name="Johannesson H."/>
        </authorList>
    </citation>
    <scope>NUCLEOTIDE SEQUENCE</scope>
    <source>
        <strain evidence="2">CBS 314.62</strain>
    </source>
</reference>
<name>A0AAE0XKM4_9PEZI</name>
<keyword evidence="3" id="KW-1185">Reference proteome</keyword>
<comment type="caution">
    <text evidence="2">The sequence shown here is derived from an EMBL/GenBank/DDBJ whole genome shotgun (WGS) entry which is preliminary data.</text>
</comment>
<reference evidence="2" key="2">
    <citation type="submission" date="2023-06" db="EMBL/GenBank/DDBJ databases">
        <authorList>
            <consortium name="Lawrence Berkeley National Laboratory"/>
            <person name="Haridas S."/>
            <person name="Hensen N."/>
            <person name="Bonometti L."/>
            <person name="Westerberg I."/>
            <person name="Brannstrom I.O."/>
            <person name="Guillou S."/>
            <person name="Cros-Aarteil S."/>
            <person name="Calhoun S."/>
            <person name="Kuo A."/>
            <person name="Mondo S."/>
            <person name="Pangilinan J."/>
            <person name="Riley R."/>
            <person name="Labutti K."/>
            <person name="Andreopoulos B."/>
            <person name="Lipzen A."/>
            <person name="Chen C."/>
            <person name="Yanf M."/>
            <person name="Daum C."/>
            <person name="Ng V."/>
            <person name="Clum A."/>
            <person name="Steindorff A."/>
            <person name="Ohm R."/>
            <person name="Martin F."/>
            <person name="Silar P."/>
            <person name="Natvig D."/>
            <person name="Lalanne C."/>
            <person name="Gautier V."/>
            <person name="Ament-Velasquez S.L."/>
            <person name="Kruys A."/>
            <person name="Hutchinson M.I."/>
            <person name="Powell A.J."/>
            <person name="Barry K."/>
            <person name="Miller A.N."/>
            <person name="Grigoriev I.V."/>
            <person name="Debuchy R."/>
            <person name="Gladieux P."/>
            <person name="Thoren M.H."/>
            <person name="Johannesson H."/>
        </authorList>
    </citation>
    <scope>NUCLEOTIDE SEQUENCE</scope>
    <source>
        <strain evidence="2">CBS 314.62</strain>
    </source>
</reference>
<sequence length="298" mass="31917">MDHPRDPVVDFSGRSSPHSPQPPLALSDFLSQLPFSNYVCLDYHSRSTQTTVAEGEGQSIHVVCEEVIEGKPELQPSHISVPLPGYENPSENLTPIAGPSSLAANWLETRSQLLPGRNSDRKTDWIRGWSEAVSLYGEDTYCACSETLAPNRGWKGKTTELKTGVRAILLPQQKSAVSLELNACRNCSRQPSPSSAPASVADDKMTQGPRKRFGGKMNDLFQRIRGKGSSHKQSDTRQLEDGGSTESGPSASGQPGGKSPNDRPSEASSLTSRSNGKPPTVCQAGVCTPVDDGGAQCE</sequence>
<dbReference type="AlphaFoldDB" id="A0AAE0XKM4"/>
<dbReference type="Proteomes" id="UP001270362">
    <property type="component" value="Unassembled WGS sequence"/>
</dbReference>
<evidence type="ECO:0000256" key="1">
    <source>
        <dbReference type="SAM" id="MobiDB-lite"/>
    </source>
</evidence>
<feature type="region of interest" description="Disordered" evidence="1">
    <location>
        <begin position="1"/>
        <end position="25"/>
    </location>
</feature>
<feature type="compositionally biased region" description="Low complexity" evidence="1">
    <location>
        <begin position="191"/>
        <end position="200"/>
    </location>
</feature>